<dbReference type="GeneID" id="20188749"/>
<gene>
    <name evidence="2" type="ORF">PPTG_20093</name>
</gene>
<name>W2P9K9_PHYN3</name>
<reference evidence="3" key="1">
    <citation type="submission" date="2011-12" db="EMBL/GenBank/DDBJ databases">
        <authorList>
            <consortium name="The Broad Institute Genome Sequencing Platform"/>
            <person name="Russ C."/>
            <person name="Tyler B."/>
            <person name="Panabieres F."/>
            <person name="Shan W."/>
            <person name="Tripathy S."/>
            <person name="Grunwald N."/>
            <person name="Machado M."/>
            <person name="Young S.K."/>
            <person name="Zeng Q."/>
            <person name="Gargeya S."/>
            <person name="Fitzgerald M."/>
            <person name="Haas B."/>
            <person name="Abouelleil A."/>
            <person name="Alvarado L."/>
            <person name="Arachchi H.M."/>
            <person name="Berlin A."/>
            <person name="Chapman S.B."/>
            <person name="Gearin G."/>
            <person name="Goldberg J."/>
            <person name="Griggs A."/>
            <person name="Gujja S."/>
            <person name="Hansen M."/>
            <person name="Heiman D."/>
            <person name="Howarth C."/>
            <person name="Larimer J."/>
            <person name="Lui A."/>
            <person name="MacDonald P.J.P."/>
            <person name="McCowen C."/>
            <person name="Montmayeur A."/>
            <person name="Murphy C."/>
            <person name="Neiman D."/>
            <person name="Pearson M."/>
            <person name="Priest M."/>
            <person name="Roberts A."/>
            <person name="Saif S."/>
            <person name="Shea T."/>
            <person name="Sisk P."/>
            <person name="Stolte C."/>
            <person name="Sykes S."/>
            <person name="Wortman J."/>
            <person name="Nusbaum C."/>
            <person name="Birren B."/>
        </authorList>
    </citation>
    <scope>NUCLEOTIDE SEQUENCE [LARGE SCALE GENOMIC DNA]</scope>
    <source>
        <strain evidence="3">INRA-310</strain>
    </source>
</reference>
<keyword evidence="1" id="KW-0233">DNA recombination</keyword>
<dbReference type="PANTHER" id="PTHR34605:SF3">
    <property type="entry name" value="P CELL-TYPE AGGLUTINATION PROTEIN MAP4-LIKE-RELATED"/>
    <property type="match status" value="1"/>
</dbReference>
<dbReference type="OMA" id="KHIFRAT"/>
<dbReference type="OrthoDB" id="92990at2759"/>
<dbReference type="InterPro" id="IPR052925">
    <property type="entry name" value="Phage_Integrase-like_Recomb"/>
</dbReference>
<dbReference type="VEuPathDB" id="FungiDB:PPTG_20093"/>
<dbReference type="GO" id="GO:0003677">
    <property type="term" value="F:DNA binding"/>
    <property type="evidence" value="ECO:0007669"/>
    <property type="project" value="InterPro"/>
</dbReference>
<dbReference type="Proteomes" id="UP000018817">
    <property type="component" value="Unassembled WGS sequence"/>
</dbReference>
<dbReference type="InterPro" id="IPR013762">
    <property type="entry name" value="Integrase-like_cat_sf"/>
</dbReference>
<evidence type="ECO:0000313" key="3">
    <source>
        <dbReference type="Proteomes" id="UP000018817"/>
    </source>
</evidence>
<accession>W2P9K9</accession>
<reference evidence="2 3" key="2">
    <citation type="submission" date="2013-11" db="EMBL/GenBank/DDBJ databases">
        <title>The Genome Sequence of Phytophthora parasitica INRA-310.</title>
        <authorList>
            <consortium name="The Broad Institute Genomics Platform"/>
            <person name="Russ C."/>
            <person name="Tyler B."/>
            <person name="Panabieres F."/>
            <person name="Shan W."/>
            <person name="Tripathy S."/>
            <person name="Grunwald N."/>
            <person name="Machado M."/>
            <person name="Johnson C.S."/>
            <person name="Arredondo F."/>
            <person name="Hong C."/>
            <person name="Coffey M."/>
            <person name="Young S.K."/>
            <person name="Zeng Q."/>
            <person name="Gargeya S."/>
            <person name="Fitzgerald M."/>
            <person name="Abouelleil A."/>
            <person name="Alvarado L."/>
            <person name="Chapman S.B."/>
            <person name="Gainer-Dewar J."/>
            <person name="Goldberg J."/>
            <person name="Griggs A."/>
            <person name="Gujja S."/>
            <person name="Hansen M."/>
            <person name="Howarth C."/>
            <person name="Imamovic A."/>
            <person name="Ireland A."/>
            <person name="Larimer J."/>
            <person name="McCowan C."/>
            <person name="Murphy C."/>
            <person name="Pearson M."/>
            <person name="Poon T.W."/>
            <person name="Priest M."/>
            <person name="Roberts A."/>
            <person name="Saif S."/>
            <person name="Shea T."/>
            <person name="Sykes S."/>
            <person name="Wortman J."/>
            <person name="Nusbaum C."/>
            <person name="Birren B."/>
        </authorList>
    </citation>
    <scope>NUCLEOTIDE SEQUENCE [LARGE SCALE GENOMIC DNA]</scope>
    <source>
        <strain evidence="2 3">INRA-310</strain>
    </source>
</reference>
<feature type="non-terminal residue" evidence="2">
    <location>
        <position position="179"/>
    </location>
</feature>
<dbReference type="EMBL" id="KI669843">
    <property type="protein sequence ID" value="ETM97727.1"/>
    <property type="molecule type" value="Genomic_DNA"/>
</dbReference>
<evidence type="ECO:0000256" key="1">
    <source>
        <dbReference type="ARBA" id="ARBA00023172"/>
    </source>
</evidence>
<organism evidence="2 3">
    <name type="scientific">Phytophthora nicotianae (strain INRA-310)</name>
    <name type="common">Phytophthora parasitica</name>
    <dbReference type="NCBI Taxonomy" id="761204"/>
    <lineage>
        <taxon>Eukaryota</taxon>
        <taxon>Sar</taxon>
        <taxon>Stramenopiles</taxon>
        <taxon>Oomycota</taxon>
        <taxon>Peronosporomycetes</taxon>
        <taxon>Peronosporales</taxon>
        <taxon>Peronosporaceae</taxon>
        <taxon>Phytophthora</taxon>
    </lineage>
</organism>
<evidence type="ECO:0000313" key="2">
    <source>
        <dbReference type="EMBL" id="ETM97727.1"/>
    </source>
</evidence>
<evidence type="ECO:0008006" key="4">
    <source>
        <dbReference type="Google" id="ProtNLM"/>
    </source>
</evidence>
<dbReference type="GO" id="GO:0006310">
    <property type="term" value="P:DNA recombination"/>
    <property type="evidence" value="ECO:0007669"/>
    <property type="project" value="UniProtKB-KW"/>
</dbReference>
<protein>
    <recommendedName>
        <fullName evidence="4">Tyr recombinase domain-containing protein</fullName>
    </recommendedName>
</protein>
<dbReference type="AlphaFoldDB" id="W2P9K9"/>
<dbReference type="Gene3D" id="1.10.443.10">
    <property type="entry name" value="Intergrase catalytic core"/>
    <property type="match status" value="1"/>
</dbReference>
<proteinExistence type="predicted"/>
<dbReference type="GO" id="GO:0015074">
    <property type="term" value="P:DNA integration"/>
    <property type="evidence" value="ECO:0007669"/>
    <property type="project" value="InterPro"/>
</dbReference>
<dbReference type="InterPro" id="IPR011010">
    <property type="entry name" value="DNA_brk_join_enz"/>
</dbReference>
<sequence length="179" mass="19290">MRRLSPPRQEGSPVSQEMLKHIFRATDLSSAQHRVICGAAVLGFFFCLRGAEYLSVSSKRHRYCFQVSDVLVKDANGNSTSQYASASAVSITLRGSKTDQNGRTTTRTIGKSGHPPVCSVFAALLLLRNAIAINMSGDEPIYSSSPGRVLSAESMSKVLRSAAKACDVNPSNISTHTLR</sequence>
<dbReference type="RefSeq" id="XP_008916975.1">
    <property type="nucleotide sequence ID" value="XM_008918727.1"/>
</dbReference>
<dbReference type="PANTHER" id="PTHR34605">
    <property type="entry name" value="PHAGE_INTEGRASE DOMAIN-CONTAINING PROTEIN"/>
    <property type="match status" value="1"/>
</dbReference>
<dbReference type="SUPFAM" id="SSF56349">
    <property type="entry name" value="DNA breaking-rejoining enzymes"/>
    <property type="match status" value="1"/>
</dbReference>